<name>A0A9P9KDD1_FUSRE</name>
<feature type="transmembrane region" description="Helical" evidence="1">
    <location>
        <begin position="12"/>
        <end position="32"/>
    </location>
</feature>
<evidence type="ECO:0000313" key="3">
    <source>
        <dbReference type="Proteomes" id="UP000720189"/>
    </source>
</evidence>
<dbReference type="EMBL" id="JAGMUX010000009">
    <property type="protein sequence ID" value="KAH7248864.1"/>
    <property type="molecule type" value="Genomic_DNA"/>
</dbReference>
<reference evidence="2" key="1">
    <citation type="journal article" date="2021" name="Nat. Commun.">
        <title>Genetic determinants of endophytism in the Arabidopsis root mycobiome.</title>
        <authorList>
            <person name="Mesny F."/>
            <person name="Miyauchi S."/>
            <person name="Thiergart T."/>
            <person name="Pickel B."/>
            <person name="Atanasova L."/>
            <person name="Karlsson M."/>
            <person name="Huettel B."/>
            <person name="Barry K.W."/>
            <person name="Haridas S."/>
            <person name="Chen C."/>
            <person name="Bauer D."/>
            <person name="Andreopoulos W."/>
            <person name="Pangilinan J."/>
            <person name="LaButti K."/>
            <person name="Riley R."/>
            <person name="Lipzen A."/>
            <person name="Clum A."/>
            <person name="Drula E."/>
            <person name="Henrissat B."/>
            <person name="Kohler A."/>
            <person name="Grigoriev I.V."/>
            <person name="Martin F.M."/>
            <person name="Hacquard S."/>
        </authorList>
    </citation>
    <scope>NUCLEOTIDE SEQUENCE</scope>
    <source>
        <strain evidence="2">MPI-CAGE-AT-0023</strain>
    </source>
</reference>
<accession>A0A9P9KDD1</accession>
<keyword evidence="1" id="KW-0812">Transmembrane</keyword>
<dbReference type="Proteomes" id="UP000720189">
    <property type="component" value="Unassembled WGS sequence"/>
</dbReference>
<evidence type="ECO:0000256" key="1">
    <source>
        <dbReference type="SAM" id="Phobius"/>
    </source>
</evidence>
<protein>
    <submittedName>
        <fullName evidence="2">Uncharacterized protein</fullName>
    </submittedName>
</protein>
<dbReference type="AlphaFoldDB" id="A0A9P9KDD1"/>
<keyword evidence="1" id="KW-1133">Transmembrane helix</keyword>
<dbReference type="PROSITE" id="PS51257">
    <property type="entry name" value="PROKAR_LIPOPROTEIN"/>
    <property type="match status" value="1"/>
</dbReference>
<sequence length="81" mass="8891">MSDIRSCLSCGGLVVSITLVGCNVILSLLRPFTARSSGSKRFDYIQPFSPGESALLLHRPATWLSQLLPCRVNTLGWLIQE</sequence>
<keyword evidence="3" id="KW-1185">Reference proteome</keyword>
<dbReference type="GeneID" id="70215955"/>
<evidence type="ECO:0000313" key="2">
    <source>
        <dbReference type="EMBL" id="KAH7248864.1"/>
    </source>
</evidence>
<gene>
    <name evidence="2" type="ORF">BKA55DRAFT_388522</name>
</gene>
<proteinExistence type="predicted"/>
<comment type="caution">
    <text evidence="2">The sequence shown here is derived from an EMBL/GenBank/DDBJ whole genome shotgun (WGS) entry which is preliminary data.</text>
</comment>
<organism evidence="2 3">
    <name type="scientific">Fusarium redolens</name>
    <dbReference type="NCBI Taxonomy" id="48865"/>
    <lineage>
        <taxon>Eukaryota</taxon>
        <taxon>Fungi</taxon>
        <taxon>Dikarya</taxon>
        <taxon>Ascomycota</taxon>
        <taxon>Pezizomycotina</taxon>
        <taxon>Sordariomycetes</taxon>
        <taxon>Hypocreomycetidae</taxon>
        <taxon>Hypocreales</taxon>
        <taxon>Nectriaceae</taxon>
        <taxon>Fusarium</taxon>
        <taxon>Fusarium redolens species complex</taxon>
    </lineage>
</organism>
<keyword evidence="1" id="KW-0472">Membrane</keyword>
<dbReference type="RefSeq" id="XP_046048659.1">
    <property type="nucleotide sequence ID" value="XM_046186001.1"/>
</dbReference>